<gene>
    <name evidence="1" type="ORF">PC9H_008413</name>
</gene>
<sequence length="344" mass="39125">MPLQQVSALINILVYIYDAHQHVLQFLSLRELRIYGTTCKDIHLAVEEFVKKEYDIDTYLTRFLLKKDIYTFCEVQRMTKTIISGSIALQFFARLNFPSCDMDLYTPSKEASFMCRCLELFGCVAKAKDGSETTAVALLDASWRLMLETPVNGNSLYGPRGILTVVNFSTPTGRLIQVIVTIIPPVEVLMGYHSSEVFSLSCIIRCSYHTSSAAVMNFITSTHAYSLYGWETFDLGLSLYTRHHFAGMPQVVAKYTRRGWKPLTNGSQAADYMVFKPMSRSVGDRITWKLRLKLNYSDGFEKPRPVGSLDVKERAMKWFLSYDIMGFPILRPQVVTHLPVLAPL</sequence>
<keyword evidence="2" id="KW-1185">Reference proteome</keyword>
<dbReference type="GeneID" id="59378231"/>
<proteinExistence type="predicted"/>
<evidence type="ECO:0000313" key="2">
    <source>
        <dbReference type="Proteomes" id="UP000623687"/>
    </source>
</evidence>
<dbReference type="EMBL" id="JACETU010000006">
    <property type="protein sequence ID" value="KAF7426048.1"/>
    <property type="molecule type" value="Genomic_DNA"/>
</dbReference>
<evidence type="ECO:0000313" key="1">
    <source>
        <dbReference type="EMBL" id="KAF7426048.1"/>
    </source>
</evidence>
<accession>A0A8H7DRL3</accession>
<name>A0A8H7DRL3_PLEOS</name>
<dbReference type="Proteomes" id="UP000623687">
    <property type="component" value="Unassembled WGS sequence"/>
</dbReference>
<dbReference type="OrthoDB" id="3041043at2759"/>
<dbReference type="AlphaFoldDB" id="A0A8H7DRL3"/>
<reference evidence="1" key="1">
    <citation type="submission" date="2019-07" db="EMBL/GenBank/DDBJ databases">
        <authorList>
            <person name="Palmer J.M."/>
        </authorList>
    </citation>
    <scope>NUCLEOTIDE SEQUENCE</scope>
    <source>
        <strain evidence="1">PC9</strain>
    </source>
</reference>
<comment type="caution">
    <text evidence="1">The sequence shown here is derived from an EMBL/GenBank/DDBJ whole genome shotgun (WGS) entry which is preliminary data.</text>
</comment>
<protein>
    <submittedName>
        <fullName evidence="1">Uncharacterized protein</fullName>
    </submittedName>
</protein>
<dbReference type="RefSeq" id="XP_036629352.1">
    <property type="nucleotide sequence ID" value="XM_036777924.1"/>
</dbReference>
<organism evidence="1 2">
    <name type="scientific">Pleurotus ostreatus</name>
    <name type="common">Oyster mushroom</name>
    <name type="synonym">White-rot fungus</name>
    <dbReference type="NCBI Taxonomy" id="5322"/>
    <lineage>
        <taxon>Eukaryota</taxon>
        <taxon>Fungi</taxon>
        <taxon>Dikarya</taxon>
        <taxon>Basidiomycota</taxon>
        <taxon>Agaricomycotina</taxon>
        <taxon>Agaricomycetes</taxon>
        <taxon>Agaricomycetidae</taxon>
        <taxon>Agaricales</taxon>
        <taxon>Pleurotineae</taxon>
        <taxon>Pleurotaceae</taxon>
        <taxon>Pleurotus</taxon>
    </lineage>
</organism>
<dbReference type="VEuPathDB" id="FungiDB:PC9H_008413"/>